<dbReference type="AlphaFoldDB" id="S7XRY3"/>
<feature type="non-terminal residue" evidence="1">
    <location>
        <position position="1"/>
    </location>
</feature>
<dbReference type="Pfam" id="PF13855">
    <property type="entry name" value="LRR_8"/>
    <property type="match status" value="1"/>
</dbReference>
<dbReference type="HOGENOM" id="CLU_511508_0_0_1"/>
<dbReference type="PANTHER" id="PTHR45752">
    <property type="entry name" value="LEUCINE-RICH REPEAT-CONTAINING"/>
    <property type="match status" value="1"/>
</dbReference>
<dbReference type="EMBL" id="ATCN01000621">
    <property type="protein sequence ID" value="EPR78678.1"/>
    <property type="molecule type" value="Genomic_DNA"/>
</dbReference>
<dbReference type="InterPro" id="IPR001611">
    <property type="entry name" value="Leu-rich_rpt"/>
</dbReference>
<dbReference type="VEuPathDB" id="MicrosporidiaDB:SLOPH_1309"/>
<organism evidence="1 2">
    <name type="scientific">Spraguea lophii (strain 42_110)</name>
    <name type="common">Microsporidian parasite</name>
    <dbReference type="NCBI Taxonomy" id="1358809"/>
    <lineage>
        <taxon>Eukaryota</taxon>
        <taxon>Fungi</taxon>
        <taxon>Fungi incertae sedis</taxon>
        <taxon>Microsporidia</taxon>
        <taxon>Spragueidae</taxon>
        <taxon>Spraguea</taxon>
    </lineage>
</organism>
<dbReference type="Gene3D" id="3.80.10.10">
    <property type="entry name" value="Ribonuclease Inhibitor"/>
    <property type="match status" value="2"/>
</dbReference>
<accession>S7XRY3</accession>
<keyword evidence="2" id="KW-1185">Reference proteome</keyword>
<gene>
    <name evidence="1" type="ORF">SLOPH_1309</name>
</gene>
<dbReference type="PANTHER" id="PTHR45752:SF187">
    <property type="entry name" value="LEUCINE-RICH REPEAT AND IQ DOMAIN-CONTAINING PROTEIN 4"/>
    <property type="match status" value="1"/>
</dbReference>
<dbReference type="SUPFAM" id="SSF52058">
    <property type="entry name" value="L domain-like"/>
    <property type="match status" value="1"/>
</dbReference>
<dbReference type="PROSITE" id="PS51450">
    <property type="entry name" value="LRR"/>
    <property type="match status" value="1"/>
</dbReference>
<reference evidence="2" key="1">
    <citation type="journal article" date="2013" name="PLoS Genet.">
        <title>The genome of Spraguea lophii and the basis of host-microsporidian interactions.</title>
        <authorList>
            <person name="Campbell S.E."/>
            <person name="Williams T.A."/>
            <person name="Yousuf A."/>
            <person name="Soanes D.M."/>
            <person name="Paszkiewicz K.H."/>
            <person name="Williams B.A.P."/>
        </authorList>
    </citation>
    <scope>NUCLEOTIDE SEQUENCE [LARGE SCALE GENOMIC DNA]</scope>
    <source>
        <strain evidence="2">42_110</strain>
    </source>
</reference>
<dbReference type="InterPro" id="IPR032675">
    <property type="entry name" value="LRR_dom_sf"/>
</dbReference>
<proteinExistence type="predicted"/>
<sequence length="533" mass="62698">FRFLFLFHYILTSNLQPKKTLIEENMIFLEDFITYFLGSLSFLGNVAVKINVIRFITKVDVSSHPHYKIPENIIGMQVYSSYGYQTSKILFEHKNKVKFLKLMDFYTYEKTEFVDLLKHFQALEKLELYTTDFRHIDISFLHHLKTLKIYLGYLDKFPKNFSIIKIRNLSLMECLYNLSFLTDNDSHQIEINIKMNSIVKEVFKNKFLDRINLSCNNIENYDINFSGFTGRILILSNNYLTKISNSICSLRELEILNLADNLISEIPYTLCNLTNLKELNLCGNYLSITNIHMPIGNLKILDVSCNSRNQHIFVFQHSISNFTLTCQGNHQLQTDNQNFTENITTLIIKDLNYVTRIFLTEEDDAILVNQLSELPNITTLKVFIKNFDFFNKEFYNLKKLETLKIVMNDYQADRDDDFLLLNRFINGANEHLTIKTLSYLRMPRSNIPKALLKLRTVETFHIHNCIISSEFENISKMIHLQYLSFSLCSFNINAENIILSLKTLKDIKFKNNIVPDDMDQRDIKIKLFRTKEI</sequence>
<evidence type="ECO:0000313" key="1">
    <source>
        <dbReference type="EMBL" id="EPR78678.1"/>
    </source>
</evidence>
<dbReference type="Proteomes" id="UP000014978">
    <property type="component" value="Unassembled WGS sequence"/>
</dbReference>
<name>S7XRY3_SPRLO</name>
<dbReference type="InterPro" id="IPR050715">
    <property type="entry name" value="LRR-SigEffector_domain"/>
</dbReference>
<protein>
    <submittedName>
        <fullName evidence="1">Leucine rich repeat protein</fullName>
    </submittedName>
</protein>
<evidence type="ECO:0000313" key="2">
    <source>
        <dbReference type="Proteomes" id="UP000014978"/>
    </source>
</evidence>
<dbReference type="OrthoDB" id="184583at2759"/>
<comment type="caution">
    <text evidence="1">The sequence shown here is derived from an EMBL/GenBank/DDBJ whole genome shotgun (WGS) entry which is preliminary data.</text>
</comment>
<dbReference type="InParanoid" id="S7XRY3"/>